<dbReference type="Pfam" id="PF00651">
    <property type="entry name" value="BTB"/>
    <property type="match status" value="1"/>
</dbReference>
<evidence type="ECO:0000313" key="4">
    <source>
        <dbReference type="WBParaSite" id="PgR066_g054_t06"/>
    </source>
</evidence>
<dbReference type="CDD" id="cd18186">
    <property type="entry name" value="BTB_POZ_ZBTB_KLHL-like"/>
    <property type="match status" value="1"/>
</dbReference>
<dbReference type="PROSITE" id="PS50097">
    <property type="entry name" value="BTB"/>
    <property type="match status" value="1"/>
</dbReference>
<dbReference type="AlphaFoldDB" id="A0A915BY14"/>
<sequence>SVGTAVLSSQMSKQTTRVKTFKANLEWKIENFAEKRCLFEKNRPLRSSKFGTAGVDFEVSIYDTGLSNSKQSVIGIHHCSCSYSVVRAICNIFVLGCGNPDNGANRLSVVHAKVDISREIRELDPIDLNKIHSSPHFTVYVEIEFCPQGCAEPECEPIFFSIPEDSKCVARSNLHMLDSANFTDCLFKIGEDEIKAHRCFLSQHSEVFRTMFSQQSMVEAENGIVEIKDSDYPSVRAMLEFMYCGSTSSIEKNVEGVLALAEKYAIKPLKEFCGSYLALKINTTTIAKIAAIAEMYSSTPLIKRCARYLAENRISVLRSKEWEDLKKQNPELAIRLLELSF</sequence>
<reference evidence="3 4" key="1">
    <citation type="submission" date="2022-11" db="UniProtKB">
        <authorList>
            <consortium name="WormBaseParasite"/>
        </authorList>
    </citation>
    <scope>IDENTIFICATION</scope>
</reference>
<dbReference type="Proteomes" id="UP000887569">
    <property type="component" value="Unplaced"/>
</dbReference>
<dbReference type="Gene3D" id="1.25.40.420">
    <property type="match status" value="1"/>
</dbReference>
<name>A0A915BY14_PARUN</name>
<evidence type="ECO:0000313" key="2">
    <source>
        <dbReference type="Proteomes" id="UP000887569"/>
    </source>
</evidence>
<dbReference type="PANTHER" id="PTHR24413">
    <property type="entry name" value="SPECKLE-TYPE POZ PROTEIN"/>
    <property type="match status" value="1"/>
</dbReference>
<dbReference type="WBParaSite" id="PgR066_g054_t06">
    <property type="protein sequence ID" value="PgR066_g054_t06"/>
    <property type="gene ID" value="PgR066_g054"/>
</dbReference>
<evidence type="ECO:0000259" key="1">
    <source>
        <dbReference type="PROSITE" id="PS50097"/>
    </source>
</evidence>
<keyword evidence="2" id="KW-1185">Reference proteome</keyword>
<dbReference type="InterPro" id="IPR000210">
    <property type="entry name" value="BTB/POZ_dom"/>
</dbReference>
<feature type="domain" description="BTB" evidence="1">
    <location>
        <begin position="183"/>
        <end position="251"/>
    </location>
</feature>
<dbReference type="Gene3D" id="3.30.710.10">
    <property type="entry name" value="Potassium Channel Kv1.1, Chain A"/>
    <property type="match status" value="1"/>
</dbReference>
<evidence type="ECO:0000313" key="3">
    <source>
        <dbReference type="WBParaSite" id="PgR066_g054_t05"/>
    </source>
</evidence>
<protein>
    <submittedName>
        <fullName evidence="3 4">BTB domain-containing protein</fullName>
    </submittedName>
</protein>
<dbReference type="WBParaSite" id="PgR066_g054_t05">
    <property type="protein sequence ID" value="PgR066_g054_t05"/>
    <property type="gene ID" value="PgR066_g054"/>
</dbReference>
<dbReference type="SUPFAM" id="SSF54695">
    <property type="entry name" value="POZ domain"/>
    <property type="match status" value="1"/>
</dbReference>
<dbReference type="InterPro" id="IPR011333">
    <property type="entry name" value="SKP1/BTB/POZ_sf"/>
</dbReference>
<proteinExistence type="predicted"/>
<dbReference type="SMART" id="SM00225">
    <property type="entry name" value="BTB"/>
    <property type="match status" value="1"/>
</dbReference>
<organism evidence="2 3">
    <name type="scientific">Parascaris univalens</name>
    <name type="common">Nematode worm</name>
    <dbReference type="NCBI Taxonomy" id="6257"/>
    <lineage>
        <taxon>Eukaryota</taxon>
        <taxon>Metazoa</taxon>
        <taxon>Ecdysozoa</taxon>
        <taxon>Nematoda</taxon>
        <taxon>Chromadorea</taxon>
        <taxon>Rhabditida</taxon>
        <taxon>Spirurina</taxon>
        <taxon>Ascaridomorpha</taxon>
        <taxon>Ascaridoidea</taxon>
        <taxon>Ascarididae</taxon>
        <taxon>Parascaris</taxon>
    </lineage>
</organism>
<accession>A0A915BY14</accession>